<keyword evidence="4 5" id="KW-1283">Bacterial microcompartment</keyword>
<dbReference type="PIRSF" id="PIRSF018982">
    <property type="entry name" value="EutC"/>
    <property type="match status" value="1"/>
</dbReference>
<evidence type="ECO:0000256" key="2">
    <source>
        <dbReference type="ARBA" id="ARBA00023239"/>
    </source>
</evidence>
<dbReference type="GO" id="GO:0006520">
    <property type="term" value="P:amino acid metabolic process"/>
    <property type="evidence" value="ECO:0007669"/>
    <property type="project" value="InterPro"/>
</dbReference>
<dbReference type="PANTHER" id="PTHR39330:SF1">
    <property type="entry name" value="ETHANOLAMINE AMMONIA-LYASE SMALL SUBUNIT"/>
    <property type="match status" value="1"/>
</dbReference>
<evidence type="ECO:0000256" key="1">
    <source>
        <dbReference type="ARBA" id="ARBA00022628"/>
    </source>
</evidence>
<reference evidence="6 7" key="1">
    <citation type="submission" date="2017-05" db="EMBL/GenBank/DDBJ databases">
        <authorList>
            <person name="Varghese N."/>
            <person name="Submissions S."/>
        </authorList>
    </citation>
    <scope>NUCLEOTIDE SEQUENCE [LARGE SCALE GENOMIC DNA]</scope>
    <source>
        <strain evidence="6 7">DSM 46834</strain>
    </source>
</reference>
<keyword evidence="2 5" id="KW-0456">Lyase</keyword>
<proteinExistence type="inferred from homology"/>
<dbReference type="InterPro" id="IPR009246">
    <property type="entry name" value="EutC"/>
</dbReference>
<dbReference type="InterPro" id="IPR042255">
    <property type="entry name" value="EutC_N"/>
</dbReference>
<comment type="similarity">
    <text evidence="5">Belongs to the EutC family.</text>
</comment>
<evidence type="ECO:0000313" key="6">
    <source>
        <dbReference type="EMBL" id="SMO87679.1"/>
    </source>
</evidence>
<feature type="binding site" evidence="5">
    <location>
        <position position="177"/>
    </location>
    <ligand>
        <name>adenosylcob(III)alamin</name>
        <dbReference type="ChEBI" id="CHEBI:18408"/>
    </ligand>
</feature>
<dbReference type="EC" id="4.3.1.7" evidence="5"/>
<keyword evidence="3 5" id="KW-0170">Cobalt</keyword>
<comment type="subcellular location">
    <subcellularLocation>
        <location evidence="5">Bacterial microcompartment</location>
    </subcellularLocation>
</comment>
<dbReference type="GO" id="GO:0008851">
    <property type="term" value="F:ethanolamine ammonia-lyase activity"/>
    <property type="evidence" value="ECO:0007669"/>
    <property type="project" value="UniProtKB-UniRule"/>
</dbReference>
<dbReference type="GO" id="GO:0009350">
    <property type="term" value="C:ethanolamine ammonia-lyase complex"/>
    <property type="evidence" value="ECO:0007669"/>
    <property type="project" value="UniProtKB-UniRule"/>
</dbReference>
<dbReference type="AlphaFoldDB" id="A0A521EUU4"/>
<dbReference type="HAMAP" id="MF_00601">
    <property type="entry name" value="EutC"/>
    <property type="match status" value="1"/>
</dbReference>
<comment type="function">
    <text evidence="5">Catalyzes the deamination of various vicinal amino-alcohols to oxo compounds. Allows this organism to utilize ethanolamine as the sole source of nitrogen and carbon in the presence of external vitamin B12.</text>
</comment>
<name>A0A521EUU4_9ACTN</name>
<evidence type="ECO:0000256" key="3">
    <source>
        <dbReference type="ARBA" id="ARBA00023285"/>
    </source>
</evidence>
<comment type="pathway">
    <text evidence="5">Amine and polyamine degradation; ethanolamine degradation.</text>
</comment>
<dbReference type="GO" id="GO:0031471">
    <property type="term" value="C:ethanolamine degradation polyhedral organelle"/>
    <property type="evidence" value="ECO:0007669"/>
    <property type="project" value="UniProtKB-UniRule"/>
</dbReference>
<dbReference type="GO" id="GO:0031419">
    <property type="term" value="F:cobalamin binding"/>
    <property type="evidence" value="ECO:0007669"/>
    <property type="project" value="UniProtKB-UniRule"/>
</dbReference>
<feature type="binding site" evidence="5">
    <location>
        <position position="206"/>
    </location>
    <ligand>
        <name>adenosylcob(III)alamin</name>
        <dbReference type="ChEBI" id="CHEBI:18408"/>
    </ligand>
</feature>
<dbReference type="Gene3D" id="3.40.50.11240">
    <property type="entry name" value="Ethanolamine ammonia-lyase light chain (EutC)"/>
    <property type="match status" value="1"/>
</dbReference>
<dbReference type="InterPro" id="IPR042251">
    <property type="entry name" value="EutC_C"/>
</dbReference>
<dbReference type="Pfam" id="PF05985">
    <property type="entry name" value="EutC"/>
    <property type="match status" value="1"/>
</dbReference>
<dbReference type="EMBL" id="FXTJ01000006">
    <property type="protein sequence ID" value="SMO87679.1"/>
    <property type="molecule type" value="Genomic_DNA"/>
</dbReference>
<keyword evidence="1 5" id="KW-0846">Cobalamin</keyword>
<dbReference type="Gene3D" id="1.10.30.40">
    <property type="entry name" value="Ethanolamine ammonia-lyase light chain (EutC), N-terminal domain"/>
    <property type="match status" value="1"/>
</dbReference>
<dbReference type="Proteomes" id="UP000317484">
    <property type="component" value="Unassembled WGS sequence"/>
</dbReference>
<gene>
    <name evidence="5" type="primary">eutC</name>
    <name evidence="6" type="ORF">SAMN06273567_10648</name>
</gene>
<evidence type="ECO:0000256" key="4">
    <source>
        <dbReference type="ARBA" id="ARBA00024446"/>
    </source>
</evidence>
<comment type="subunit">
    <text evidence="5">The basic unit is a heterodimer which dimerizes to form tetramers. The heterotetramers trimerize; 6 large subunits form a core ring with 6 small subunits projecting outwards.</text>
</comment>
<evidence type="ECO:0000256" key="5">
    <source>
        <dbReference type="HAMAP-Rule" id="MF_00601"/>
    </source>
</evidence>
<comment type="catalytic activity">
    <reaction evidence="5">
        <text>ethanolamine = acetaldehyde + NH4(+)</text>
        <dbReference type="Rhea" id="RHEA:15313"/>
        <dbReference type="ChEBI" id="CHEBI:15343"/>
        <dbReference type="ChEBI" id="CHEBI:28938"/>
        <dbReference type="ChEBI" id="CHEBI:57603"/>
        <dbReference type="EC" id="4.3.1.7"/>
    </reaction>
</comment>
<dbReference type="GO" id="GO:0046336">
    <property type="term" value="P:ethanolamine catabolic process"/>
    <property type="evidence" value="ECO:0007669"/>
    <property type="project" value="UniProtKB-UniRule"/>
</dbReference>
<sequence>MTAPDDAAEMAISAAGDDPWAVLRSATRARVALGRAGDALPTARELEFRAAHAAARDAVHSPLDVDRLRADLDGEVLVVASAAPDRATYLQRPDLGRQLAEGTTLPDTGADLAVVLADGLSPRAVHAHGPGLAAALIERLPGWSVAPLVVATQARVALGDAIGAALGVRAVVVLIGERPGLSSADSLGVYLTWDPRPGRVDSERNCVSNVRPPHGLSYAQAADTVATLLGAARELGASGVALKDEGPALPAG</sequence>
<dbReference type="PANTHER" id="PTHR39330">
    <property type="entry name" value="ETHANOLAMINE AMMONIA-LYASE LIGHT CHAIN"/>
    <property type="match status" value="1"/>
</dbReference>
<keyword evidence="7" id="KW-1185">Reference proteome</keyword>
<dbReference type="NCBIfam" id="NF003971">
    <property type="entry name" value="PRK05465.1"/>
    <property type="match status" value="1"/>
</dbReference>
<dbReference type="UniPathway" id="UPA00560"/>
<accession>A0A521EUU4</accession>
<protein>
    <recommendedName>
        <fullName evidence="5">Ethanolamine ammonia-lyase small subunit</fullName>
        <shortName evidence="5">EAL small subunit</shortName>
        <ecNumber evidence="5">4.3.1.7</ecNumber>
    </recommendedName>
</protein>
<organism evidence="6 7">
    <name type="scientific">Geodermatophilus aquaeductus</name>
    <dbReference type="NCBI Taxonomy" id="1564161"/>
    <lineage>
        <taxon>Bacteria</taxon>
        <taxon>Bacillati</taxon>
        <taxon>Actinomycetota</taxon>
        <taxon>Actinomycetes</taxon>
        <taxon>Geodermatophilales</taxon>
        <taxon>Geodermatophilaceae</taxon>
        <taxon>Geodermatophilus</taxon>
    </lineage>
</organism>
<evidence type="ECO:0000313" key="7">
    <source>
        <dbReference type="Proteomes" id="UP000317484"/>
    </source>
</evidence>
<feature type="binding site" evidence="5">
    <location>
        <position position="156"/>
    </location>
    <ligand>
        <name>adenosylcob(III)alamin</name>
        <dbReference type="ChEBI" id="CHEBI:18408"/>
    </ligand>
</feature>
<comment type="cofactor">
    <cofactor evidence="5">
        <name>adenosylcob(III)alamin</name>
        <dbReference type="ChEBI" id="CHEBI:18408"/>
    </cofactor>
    <text evidence="5">Binds between the large and small subunits.</text>
</comment>